<dbReference type="PANTHER" id="PTHR32309">
    <property type="entry name" value="TYROSINE-PROTEIN KINASE"/>
    <property type="match status" value="1"/>
</dbReference>
<dbReference type="InterPro" id="IPR050445">
    <property type="entry name" value="Bact_polysacc_biosynth/exp"/>
</dbReference>
<keyword evidence="4" id="KW-1185">Reference proteome</keyword>
<reference evidence="3" key="2">
    <citation type="journal article" date="2021" name="Syst. Appl. Microbiol.">
        <title>Roseomonas hellenica sp. nov., isolated from roots of wild-growing Alkanna tinctoria.</title>
        <authorList>
            <person name="Rat A."/>
            <person name="Naranjo H.D."/>
            <person name="Lebbe L."/>
            <person name="Cnockaert M."/>
            <person name="Krigas N."/>
            <person name="Grigoriadou K."/>
            <person name="Maloupa E."/>
            <person name="Willems A."/>
        </authorList>
    </citation>
    <scope>NUCLEOTIDE SEQUENCE</scope>
    <source>
        <strain evidence="3">LMG 31228</strain>
    </source>
</reference>
<name>A0A9X9X843_9PROT</name>
<evidence type="ECO:0000313" key="4">
    <source>
        <dbReference type="Proteomes" id="UP001138709"/>
    </source>
</evidence>
<dbReference type="Proteomes" id="UP001138709">
    <property type="component" value="Unassembled WGS sequence"/>
</dbReference>
<dbReference type="AlphaFoldDB" id="A0A9X9X843"/>
<keyword evidence="1" id="KW-0175">Coiled coil</keyword>
<protein>
    <submittedName>
        <fullName evidence="3">Capsule biosynthesis protein</fullName>
    </submittedName>
</protein>
<feature type="coiled-coil region" evidence="1">
    <location>
        <begin position="209"/>
        <end position="236"/>
    </location>
</feature>
<accession>A0A9X9X843</accession>
<organism evidence="3 4">
    <name type="scientific">Neoroseomonas eburnea</name>
    <dbReference type="NCBI Taxonomy" id="1346889"/>
    <lineage>
        <taxon>Bacteria</taxon>
        <taxon>Pseudomonadati</taxon>
        <taxon>Pseudomonadota</taxon>
        <taxon>Alphaproteobacteria</taxon>
        <taxon>Acetobacterales</taxon>
        <taxon>Acetobacteraceae</taxon>
        <taxon>Neoroseomonas</taxon>
    </lineage>
</organism>
<evidence type="ECO:0000256" key="1">
    <source>
        <dbReference type="SAM" id="Coils"/>
    </source>
</evidence>
<reference evidence="3" key="1">
    <citation type="submission" date="2020-01" db="EMBL/GenBank/DDBJ databases">
        <authorList>
            <person name="Rat A."/>
        </authorList>
    </citation>
    <scope>NUCLEOTIDE SEQUENCE</scope>
    <source>
        <strain evidence="3">LMG 31228</strain>
    </source>
</reference>
<keyword evidence="2" id="KW-1133">Transmembrane helix</keyword>
<proteinExistence type="predicted"/>
<keyword evidence="2" id="KW-0472">Membrane</keyword>
<gene>
    <name evidence="3" type="ORF">GXW74_05225</name>
</gene>
<dbReference type="GO" id="GO:0004713">
    <property type="term" value="F:protein tyrosine kinase activity"/>
    <property type="evidence" value="ECO:0007669"/>
    <property type="project" value="TreeGrafter"/>
</dbReference>
<keyword evidence="2" id="KW-0812">Transmembrane</keyword>
<dbReference type="GO" id="GO:0005886">
    <property type="term" value="C:plasma membrane"/>
    <property type="evidence" value="ECO:0007669"/>
    <property type="project" value="TreeGrafter"/>
</dbReference>
<sequence length="398" mass="44415">MKLSPPTTAFEVAPAEPVATWSPAPDTPPRRPERRLRRFLRHPFTWWVLAPTLLAIIYFYGIAAPQFVSEARFVVRSRADAPQLSLGTMLSAAVGAGGGASASGEANSVRDFLLSHDAVMRANERLNLIDIWQREEADSLARLWNEDPERLTRYYNNMVSATFDAATGVMTLRVRSFRPEDSKALAETLLQLSETLVNSLSERAREDALRVARDEVTIAERRVANSREALARFREQQQDLDSAGTAQAAVQTISALESAVVAAQAELRERMAFMRPDNPALQNTRNRIEALERQIAAERSRRTRGDGALAQQLGTFERLMLEREFADRQLASATASLETARMEAQRQQMYLSRVVEPNLAVYPLYPRKLISVASIFMGLCVAFGIGWLLVAGMREHAV</sequence>
<evidence type="ECO:0000256" key="2">
    <source>
        <dbReference type="SAM" id="Phobius"/>
    </source>
</evidence>
<feature type="transmembrane region" description="Helical" evidence="2">
    <location>
        <begin position="44"/>
        <end position="63"/>
    </location>
</feature>
<feature type="transmembrane region" description="Helical" evidence="2">
    <location>
        <begin position="369"/>
        <end position="390"/>
    </location>
</feature>
<dbReference type="EMBL" id="JAAEDL010000003">
    <property type="protein sequence ID" value="MBR0679879.1"/>
    <property type="molecule type" value="Genomic_DNA"/>
</dbReference>
<dbReference type="PANTHER" id="PTHR32309:SF13">
    <property type="entry name" value="FERRIC ENTEROBACTIN TRANSPORT PROTEIN FEPE"/>
    <property type="match status" value="1"/>
</dbReference>
<comment type="caution">
    <text evidence="3">The sequence shown here is derived from an EMBL/GenBank/DDBJ whole genome shotgun (WGS) entry which is preliminary data.</text>
</comment>
<dbReference type="RefSeq" id="WP_211845244.1">
    <property type="nucleotide sequence ID" value="NZ_JAAEDL010000003.1"/>
</dbReference>
<evidence type="ECO:0000313" key="3">
    <source>
        <dbReference type="EMBL" id="MBR0679879.1"/>
    </source>
</evidence>